<proteinExistence type="predicted"/>
<dbReference type="Proteomes" id="UP000249377">
    <property type="component" value="Unassembled WGS sequence"/>
</dbReference>
<protein>
    <submittedName>
        <fullName evidence="1">Uncharacterized protein</fullName>
    </submittedName>
</protein>
<evidence type="ECO:0000313" key="2">
    <source>
        <dbReference type="Proteomes" id="UP000249377"/>
    </source>
</evidence>
<dbReference type="EMBL" id="QLYR01000002">
    <property type="protein sequence ID" value="RAQ29621.1"/>
    <property type="molecule type" value="Genomic_DNA"/>
</dbReference>
<name>A0A328UF00_9FIRM</name>
<organism evidence="1 2">
    <name type="scientific">Hydrogeniiclostridium mannosilyticum</name>
    <dbReference type="NCBI Taxonomy" id="2764322"/>
    <lineage>
        <taxon>Bacteria</taxon>
        <taxon>Bacillati</taxon>
        <taxon>Bacillota</taxon>
        <taxon>Clostridia</taxon>
        <taxon>Eubacteriales</taxon>
        <taxon>Acutalibacteraceae</taxon>
        <taxon>Hydrogeniiclostridium</taxon>
    </lineage>
</organism>
<sequence>MLKSTQSSHGVKHFIIFHNYTTGMAVLQCCSSNLCKNNARKSPRISPFFCQGSRPLHDAPFPAHALYGEKGPLSPPGAVRAACAPHFSLSCKFISWNMHKKGAASSPQSAKMTIFYGAFQRCGVNISIQKKFFYSRNAYPDARRRVLNSRLRRQAFKIRFFHKARLNRCVPLPAKPL</sequence>
<reference evidence="1 2" key="1">
    <citation type="submission" date="2018-06" db="EMBL/GenBank/DDBJ databases">
        <title>Noncontiguous genome sequence of Ruminococcaceae bacterium ASD2818.</title>
        <authorList>
            <person name="Chaplin A.V."/>
            <person name="Sokolova S.R."/>
            <person name="Kochetkova T.O."/>
            <person name="Goltsov A.Y."/>
            <person name="Trofimov D.Y."/>
            <person name="Efimov B.A."/>
        </authorList>
    </citation>
    <scope>NUCLEOTIDE SEQUENCE [LARGE SCALE GENOMIC DNA]</scope>
    <source>
        <strain evidence="1 2">ASD2818</strain>
    </source>
</reference>
<gene>
    <name evidence="1" type="ORF">DPQ25_04760</name>
</gene>
<accession>A0A328UF00</accession>
<dbReference type="AlphaFoldDB" id="A0A328UF00"/>
<evidence type="ECO:0000313" key="1">
    <source>
        <dbReference type="EMBL" id="RAQ29621.1"/>
    </source>
</evidence>
<comment type="caution">
    <text evidence="1">The sequence shown here is derived from an EMBL/GenBank/DDBJ whole genome shotgun (WGS) entry which is preliminary data.</text>
</comment>
<keyword evidence="2" id="KW-1185">Reference proteome</keyword>